<dbReference type="Proteomes" id="UP000830671">
    <property type="component" value="Chromosome 1"/>
</dbReference>
<evidence type="ECO:0000313" key="7">
    <source>
        <dbReference type="EMBL" id="UQC75203.1"/>
    </source>
</evidence>
<organism evidence="7 8">
    <name type="scientific">Colletotrichum lupini</name>
    <dbReference type="NCBI Taxonomy" id="145971"/>
    <lineage>
        <taxon>Eukaryota</taxon>
        <taxon>Fungi</taxon>
        <taxon>Dikarya</taxon>
        <taxon>Ascomycota</taxon>
        <taxon>Pezizomycotina</taxon>
        <taxon>Sordariomycetes</taxon>
        <taxon>Hypocreomycetidae</taxon>
        <taxon>Glomerellales</taxon>
        <taxon>Glomerellaceae</taxon>
        <taxon>Colletotrichum</taxon>
        <taxon>Colletotrichum acutatum species complex</taxon>
    </lineage>
</organism>
<dbReference type="InterPro" id="IPR010255">
    <property type="entry name" value="Haem_peroxidase_sf"/>
</dbReference>
<evidence type="ECO:0000256" key="2">
    <source>
        <dbReference type="ARBA" id="ARBA00022617"/>
    </source>
</evidence>
<dbReference type="GO" id="GO:0042744">
    <property type="term" value="P:hydrogen peroxide catabolic process"/>
    <property type="evidence" value="ECO:0007669"/>
    <property type="project" value="TreeGrafter"/>
</dbReference>
<evidence type="ECO:0000259" key="6">
    <source>
        <dbReference type="PROSITE" id="PS50873"/>
    </source>
</evidence>
<keyword evidence="2" id="KW-0479">Metal-binding</keyword>
<keyword evidence="2" id="KW-0349">Heme</keyword>
<dbReference type="PROSITE" id="PS50873">
    <property type="entry name" value="PEROXIDASE_4"/>
    <property type="match status" value="1"/>
</dbReference>
<evidence type="ECO:0000256" key="1">
    <source>
        <dbReference type="ARBA" id="ARBA00022559"/>
    </source>
</evidence>
<dbReference type="EC" id="1.11.1.-" evidence="5"/>
<reference evidence="7" key="1">
    <citation type="journal article" date="2021" name="Mol. Plant Microbe Interact.">
        <title>Complete Genome Sequence of the Plant-Pathogenic Fungus Colletotrichum lupini.</title>
        <authorList>
            <person name="Baroncelli R."/>
            <person name="Pensec F."/>
            <person name="Da Lio D."/>
            <person name="Boufleur T."/>
            <person name="Vicente I."/>
            <person name="Sarrocco S."/>
            <person name="Picot A."/>
            <person name="Baraldi E."/>
            <person name="Sukno S."/>
            <person name="Thon M."/>
            <person name="Le Floch G."/>
        </authorList>
    </citation>
    <scope>NUCLEOTIDE SEQUENCE</scope>
    <source>
        <strain evidence="7">IMI 504893</strain>
    </source>
</reference>
<keyword evidence="2" id="KW-0408">Iron</keyword>
<dbReference type="AlphaFoldDB" id="A0A9Q8W934"/>
<accession>A0A9Q8W934</accession>
<keyword evidence="8" id="KW-1185">Reference proteome</keyword>
<gene>
    <name evidence="7" type="ORF">CLUP02_01856</name>
</gene>
<dbReference type="Gene3D" id="1.10.420.10">
    <property type="entry name" value="Peroxidase, domain 2"/>
    <property type="match status" value="1"/>
</dbReference>
<name>A0A9Q8W934_9PEZI</name>
<evidence type="ECO:0000256" key="5">
    <source>
        <dbReference type="RuleBase" id="RU363051"/>
    </source>
</evidence>
<dbReference type="PANTHER" id="PTHR31356:SF53">
    <property type="entry name" value="HEME PEROXIDASE"/>
    <property type="match status" value="1"/>
</dbReference>
<evidence type="ECO:0000256" key="3">
    <source>
        <dbReference type="ARBA" id="ARBA00023002"/>
    </source>
</evidence>
<dbReference type="GO" id="GO:0046872">
    <property type="term" value="F:metal ion binding"/>
    <property type="evidence" value="ECO:0007669"/>
    <property type="project" value="UniProtKB-UniRule"/>
</dbReference>
<dbReference type="InterPro" id="IPR002016">
    <property type="entry name" value="Haem_peroxidase"/>
</dbReference>
<dbReference type="Gene3D" id="1.10.520.10">
    <property type="match status" value="1"/>
</dbReference>
<keyword evidence="1 5" id="KW-0575">Peroxidase</keyword>
<dbReference type="PRINTS" id="PR00458">
    <property type="entry name" value="PEROXIDASE"/>
</dbReference>
<dbReference type="InterPro" id="IPR044831">
    <property type="entry name" value="Ccp1-like"/>
</dbReference>
<evidence type="ECO:0000313" key="8">
    <source>
        <dbReference type="Proteomes" id="UP000830671"/>
    </source>
</evidence>
<comment type="similarity">
    <text evidence="4">Belongs to the peroxidase family.</text>
</comment>
<dbReference type="SUPFAM" id="SSF48113">
    <property type="entry name" value="Heme-dependent peroxidases"/>
    <property type="match status" value="1"/>
</dbReference>
<dbReference type="GO" id="GO:0000302">
    <property type="term" value="P:response to reactive oxygen species"/>
    <property type="evidence" value="ECO:0007669"/>
    <property type="project" value="TreeGrafter"/>
</dbReference>
<dbReference type="GeneID" id="73335902"/>
<protein>
    <recommendedName>
        <fullName evidence="5">Peroxidase</fullName>
        <ecNumber evidence="5">1.11.1.-</ecNumber>
    </recommendedName>
</protein>
<evidence type="ECO:0000256" key="4">
    <source>
        <dbReference type="RuleBase" id="RU004241"/>
    </source>
</evidence>
<sequence>MSTDQIKDRAVLRFSRFAVARRTRTNSLMVENVLDDFMLALTSQNSRGNVFAQHSEASFEVCFGQFFSFNEALRTKENGYIWPWKYDYIEDLMVLKSGYFANVFSDVETHPCSFGESSLGRQNAAEWIRTAFHDLITHNTFSGEGGLDASIMFELNREDNVDTRPVFETTLHFMSLFHTPRSSIADLLALGVYTSLANCGGPQLPFRAGRLDATEADASGVLTPQPHQDLESHKSIFSRAGFSDTDMISLVACGHTLGGVHTAYFPHILGIDEFPIDGAKEPSTKLDVVHFEEGPGSSASFDNTIVLEYLSGTGSNPLVHSHNETFRSDKRIFSSDQNETIRTLSNQSNFLEKCKDVFGRMLNLVPRDKGIELTAPVKPIDVKPYIREQSIDSRGSIRFSGRIRVRVGPATARNADDLEVELSIVNRNATGTILIRAVRGRRSGGVSSGHFGDAFAWFEFSTTVPSSVGIKSFNVFLIQPSTGDVEVHDNLGRGFPVSDVLLYQPRQSCLDSVVKDGKINLRVVAAIHETGPAGAPTLKLFRKVPREDVVVPAFEATIISFKLTAVTYGAYRIFQADTALDLASWNTRFDVVLNSEIKVEFLPTNVLRSASNCKPL</sequence>
<feature type="domain" description="Plant heme peroxidase family profile" evidence="6">
    <location>
        <begin position="183"/>
        <end position="411"/>
    </location>
</feature>
<dbReference type="GO" id="GO:0020037">
    <property type="term" value="F:heme binding"/>
    <property type="evidence" value="ECO:0007669"/>
    <property type="project" value="UniProtKB-UniRule"/>
</dbReference>
<dbReference type="EMBL" id="CP019471">
    <property type="protein sequence ID" value="UQC75203.1"/>
    <property type="molecule type" value="Genomic_DNA"/>
</dbReference>
<dbReference type="GO" id="GO:0004601">
    <property type="term" value="F:peroxidase activity"/>
    <property type="evidence" value="ECO:0007669"/>
    <property type="project" value="UniProtKB-KW"/>
</dbReference>
<dbReference type="GO" id="GO:0034599">
    <property type="term" value="P:cellular response to oxidative stress"/>
    <property type="evidence" value="ECO:0007669"/>
    <property type="project" value="InterPro"/>
</dbReference>
<dbReference type="PANTHER" id="PTHR31356">
    <property type="entry name" value="THYLAKOID LUMENAL 29 KDA PROTEIN, CHLOROPLASTIC-RELATED"/>
    <property type="match status" value="1"/>
</dbReference>
<dbReference type="Pfam" id="PF00141">
    <property type="entry name" value="peroxidase"/>
    <property type="match status" value="1"/>
</dbReference>
<dbReference type="RefSeq" id="XP_049136849.1">
    <property type="nucleotide sequence ID" value="XM_049280892.1"/>
</dbReference>
<proteinExistence type="inferred from homology"/>
<dbReference type="KEGG" id="clup:CLUP02_01856"/>
<keyword evidence="3 5" id="KW-0560">Oxidoreductase</keyword>